<organism evidence="5 6">
    <name type="scientific">Geotalea uraniireducens (strain Rf4)</name>
    <name type="common">Geobacter uraniireducens</name>
    <dbReference type="NCBI Taxonomy" id="351605"/>
    <lineage>
        <taxon>Bacteria</taxon>
        <taxon>Pseudomonadati</taxon>
        <taxon>Thermodesulfobacteriota</taxon>
        <taxon>Desulfuromonadia</taxon>
        <taxon>Geobacterales</taxon>
        <taxon>Geobacteraceae</taxon>
        <taxon>Geotalea</taxon>
    </lineage>
</organism>
<proteinExistence type="inferred from homology"/>
<gene>
    <name evidence="5" type="ordered locus">Gura_1947</name>
</gene>
<dbReference type="NCBIfam" id="TIGR00072">
    <property type="entry name" value="hydrog_prot"/>
    <property type="match status" value="1"/>
</dbReference>
<dbReference type="PANTHER" id="PTHR30302">
    <property type="entry name" value="HYDROGENASE 1 MATURATION PROTEASE"/>
    <property type="match status" value="1"/>
</dbReference>
<dbReference type="OrthoDB" id="9792731at2"/>
<keyword evidence="4" id="KW-0378">Hydrolase</keyword>
<reference evidence="5 6" key="1">
    <citation type="submission" date="2007-05" db="EMBL/GenBank/DDBJ databases">
        <title>Complete sequence of Geobacter uraniireducens Rf4.</title>
        <authorList>
            <consortium name="US DOE Joint Genome Institute"/>
            <person name="Copeland A."/>
            <person name="Lucas S."/>
            <person name="Lapidus A."/>
            <person name="Barry K."/>
            <person name="Detter J.C."/>
            <person name="Glavina del Rio T."/>
            <person name="Hammon N."/>
            <person name="Israni S."/>
            <person name="Dalin E."/>
            <person name="Tice H."/>
            <person name="Pitluck S."/>
            <person name="Chertkov O."/>
            <person name="Brettin T."/>
            <person name="Bruce D."/>
            <person name="Han C."/>
            <person name="Schmutz J."/>
            <person name="Larimer F."/>
            <person name="Land M."/>
            <person name="Hauser L."/>
            <person name="Kyrpides N."/>
            <person name="Mikhailova N."/>
            <person name="Shelobolina E."/>
            <person name="Aklujkar M."/>
            <person name="Lovley D."/>
            <person name="Richardson P."/>
        </authorList>
    </citation>
    <scope>NUCLEOTIDE SEQUENCE [LARGE SCALE GENOMIC DNA]</scope>
    <source>
        <strain evidence="5 6">Rf4</strain>
    </source>
</reference>
<dbReference type="Pfam" id="PF01750">
    <property type="entry name" value="HycI"/>
    <property type="match status" value="1"/>
</dbReference>
<dbReference type="SUPFAM" id="SSF53163">
    <property type="entry name" value="HybD-like"/>
    <property type="match status" value="1"/>
</dbReference>
<dbReference type="AlphaFoldDB" id="A5GFD2"/>
<dbReference type="GO" id="GO:0008047">
    <property type="term" value="F:enzyme activator activity"/>
    <property type="evidence" value="ECO:0007669"/>
    <property type="project" value="InterPro"/>
</dbReference>
<dbReference type="HOGENOM" id="CLU_099037_0_0_7"/>
<accession>A5GFD2</accession>
<dbReference type="GO" id="GO:0016485">
    <property type="term" value="P:protein processing"/>
    <property type="evidence" value="ECO:0007669"/>
    <property type="project" value="TreeGrafter"/>
</dbReference>
<dbReference type="InterPro" id="IPR023430">
    <property type="entry name" value="Pept_HybD-like_dom_sf"/>
</dbReference>
<dbReference type="KEGG" id="gur:Gura_1947"/>
<evidence type="ECO:0000256" key="1">
    <source>
        <dbReference type="ARBA" id="ARBA00006814"/>
    </source>
</evidence>
<keyword evidence="6" id="KW-1185">Reference proteome</keyword>
<dbReference type="PANTHER" id="PTHR30302:SF1">
    <property type="entry name" value="HYDROGENASE 2 MATURATION PROTEASE"/>
    <property type="match status" value="1"/>
</dbReference>
<dbReference type="Proteomes" id="UP000006695">
    <property type="component" value="Chromosome"/>
</dbReference>
<dbReference type="STRING" id="351605.Gura_1947"/>
<evidence type="ECO:0000313" key="5">
    <source>
        <dbReference type="EMBL" id="ABQ26137.1"/>
    </source>
</evidence>
<evidence type="ECO:0000256" key="2">
    <source>
        <dbReference type="ARBA" id="ARBA00022670"/>
    </source>
</evidence>
<keyword evidence="3" id="KW-0064">Aspartyl protease</keyword>
<name>A5GFD2_GEOUR</name>
<protein>
    <submittedName>
        <fullName evidence="5">Hydrogenase maturation protease</fullName>
    </submittedName>
</protein>
<comment type="similarity">
    <text evidence="1">Belongs to the peptidase A31 family.</text>
</comment>
<sequence>MNILIFGAGNLILSDEGFGVHFVNYMAEHYFLPENVELYDGGTLGIMVTHKFEEADKVFLVDIVDAPGKPGEIHRYKKEDIMLNKIPVKMSPHQIGIQEMLLISEMRGACPDDLTFFGIIPESLEPGNELSPALQAGLAQIARLVAAELGEAGIEITAKEQPIVKR</sequence>
<evidence type="ECO:0000256" key="4">
    <source>
        <dbReference type="ARBA" id="ARBA00022801"/>
    </source>
</evidence>
<dbReference type="InterPro" id="IPR000671">
    <property type="entry name" value="Peptidase_A31"/>
</dbReference>
<dbReference type="GO" id="GO:0004190">
    <property type="term" value="F:aspartic-type endopeptidase activity"/>
    <property type="evidence" value="ECO:0007669"/>
    <property type="project" value="UniProtKB-KW"/>
</dbReference>
<dbReference type="RefSeq" id="WP_011938840.1">
    <property type="nucleotide sequence ID" value="NC_009483.1"/>
</dbReference>
<keyword evidence="2 5" id="KW-0645">Protease</keyword>
<evidence type="ECO:0000256" key="3">
    <source>
        <dbReference type="ARBA" id="ARBA00022750"/>
    </source>
</evidence>
<dbReference type="PRINTS" id="PR00446">
    <property type="entry name" value="HYDRGNUPTAKE"/>
</dbReference>
<dbReference type="Gene3D" id="3.40.50.1450">
    <property type="entry name" value="HybD-like"/>
    <property type="match status" value="1"/>
</dbReference>
<dbReference type="EMBL" id="CP000698">
    <property type="protein sequence ID" value="ABQ26137.1"/>
    <property type="molecule type" value="Genomic_DNA"/>
</dbReference>
<dbReference type="CDD" id="cd06062">
    <property type="entry name" value="H2MP_MemB-H2up"/>
    <property type="match status" value="1"/>
</dbReference>
<evidence type="ECO:0000313" key="6">
    <source>
        <dbReference type="Proteomes" id="UP000006695"/>
    </source>
</evidence>